<accession>N6YQE0</accession>
<comment type="caution">
    <text evidence="1">The sequence shown here is derived from an EMBL/GenBank/DDBJ whole genome shotgun (WGS) entry which is preliminary data.</text>
</comment>
<evidence type="ECO:0000313" key="1">
    <source>
        <dbReference type="EMBL" id="ENO96481.1"/>
    </source>
</evidence>
<reference evidence="1 2" key="1">
    <citation type="submission" date="2012-09" db="EMBL/GenBank/DDBJ databases">
        <title>Draft Genome Sequences of 6 Strains from Genus Thauera.</title>
        <authorList>
            <person name="Liu B."/>
            <person name="Shapleigh J.P."/>
            <person name="Frostegard A.H."/>
        </authorList>
    </citation>
    <scope>NUCLEOTIDE SEQUENCE [LARGE SCALE GENOMIC DNA]</scope>
    <source>
        <strain evidence="1 2">B4P</strain>
    </source>
</reference>
<proteinExistence type="predicted"/>
<name>N6YQE0_9RHOO</name>
<protein>
    <submittedName>
        <fullName evidence="1">Peptidase S8/S53 subtilisin kexin sedolisin</fullName>
    </submittedName>
</protein>
<sequence>MPVAAAAGVVLARYGELVLVEVERVPAVAWASWTDLDPIRVNGLSRILPSGHFEPGAGPRCILRFAGPVLPAWRETLAALGWTARFDCPPRGLCAEVGADLAALR</sequence>
<dbReference type="AlphaFoldDB" id="N6YQE0"/>
<gene>
    <name evidence="1" type="ORF">C667_13670</name>
</gene>
<dbReference type="EMBL" id="AMXF01000104">
    <property type="protein sequence ID" value="ENO96481.1"/>
    <property type="molecule type" value="Genomic_DNA"/>
</dbReference>
<feature type="non-terminal residue" evidence="1">
    <location>
        <position position="105"/>
    </location>
</feature>
<keyword evidence="2" id="KW-1185">Reference proteome</keyword>
<evidence type="ECO:0000313" key="2">
    <source>
        <dbReference type="Proteomes" id="UP000013047"/>
    </source>
</evidence>
<organism evidence="1 2">
    <name type="scientific">Thauera phenylacetica B4P</name>
    <dbReference type="NCBI Taxonomy" id="1234382"/>
    <lineage>
        <taxon>Bacteria</taxon>
        <taxon>Pseudomonadati</taxon>
        <taxon>Pseudomonadota</taxon>
        <taxon>Betaproteobacteria</taxon>
        <taxon>Rhodocyclales</taxon>
        <taxon>Zoogloeaceae</taxon>
        <taxon>Thauera</taxon>
    </lineage>
</organism>
<dbReference type="Proteomes" id="UP000013047">
    <property type="component" value="Unassembled WGS sequence"/>
</dbReference>